<protein>
    <submittedName>
        <fullName evidence="9">Kazal-type serine peptidase inhibitor domain 1</fullName>
    </submittedName>
</protein>
<dbReference type="PROSITE" id="PS51323">
    <property type="entry name" value="IGFBP_N_2"/>
    <property type="match status" value="1"/>
</dbReference>
<dbReference type="PANTHER" id="PTHR14186:SF19">
    <property type="entry name" value="INSULIN-LIKE GROWTH FACTOR-BINDING PROTEIN 7"/>
    <property type="match status" value="1"/>
</dbReference>
<dbReference type="FunFam" id="2.60.40.10:FF:000032">
    <property type="entry name" value="palladin isoform X1"/>
    <property type="match status" value="1"/>
</dbReference>
<dbReference type="InterPro" id="IPR007110">
    <property type="entry name" value="Ig-like_dom"/>
</dbReference>
<evidence type="ECO:0000256" key="1">
    <source>
        <dbReference type="ARBA" id="ARBA00004613"/>
    </source>
</evidence>
<dbReference type="Gene3D" id="2.60.40.10">
    <property type="entry name" value="Immunoglobulins"/>
    <property type="match status" value="1"/>
</dbReference>
<evidence type="ECO:0000259" key="7">
    <source>
        <dbReference type="PROSITE" id="PS50835"/>
    </source>
</evidence>
<dbReference type="SUPFAM" id="SSF48726">
    <property type="entry name" value="Immunoglobulin"/>
    <property type="match status" value="1"/>
</dbReference>
<dbReference type="CDD" id="cd00104">
    <property type="entry name" value="KAZAL_FS"/>
    <property type="match status" value="1"/>
</dbReference>
<reference evidence="9 10" key="1">
    <citation type="submission" date="2024-11" db="EMBL/GenBank/DDBJ databases">
        <title>Adaptive evolution of stress response genes in parasites aligns with host niche diversity.</title>
        <authorList>
            <person name="Hahn C."/>
            <person name="Resl P."/>
        </authorList>
    </citation>
    <scope>NUCLEOTIDE SEQUENCE [LARGE SCALE GENOMIC DNA]</scope>
    <source>
        <strain evidence="9">EGGRZ-B1_66</strain>
        <tissue evidence="9">Body</tissue>
    </source>
</reference>
<dbReference type="SMART" id="SM00280">
    <property type="entry name" value="KAZAL"/>
    <property type="match status" value="1"/>
</dbReference>
<evidence type="ECO:0000256" key="4">
    <source>
        <dbReference type="ARBA" id="ARBA00023157"/>
    </source>
</evidence>
<accession>A0ABD2Q570</accession>
<keyword evidence="10" id="KW-1185">Reference proteome</keyword>
<dbReference type="EMBL" id="JBJKFK010001173">
    <property type="protein sequence ID" value="KAL3313856.1"/>
    <property type="molecule type" value="Genomic_DNA"/>
</dbReference>
<dbReference type="InterPro" id="IPR009030">
    <property type="entry name" value="Growth_fac_rcpt_cys_sf"/>
</dbReference>
<sequence length="289" mass="31515">MKSTSLLLGFLLLALASPLLGSSISGIHEQVMEKCGACDMEKCPKMPRCSLGIVKDRCGCCDVCGLEEFQLCNPPENWIPLAMGSITGYWHGRCGEGLECRIRKDVEPKLLEEKQAICYCKDEGVVCASDGITYSPCKLKALQRSSNGTITKISDGPCKSGPKILGVTKATVVNEGEHVSLACEVQGFPIPTVSWFFNRPNRNENIKLPGDSEEISVSVRGGPQITRLTSHLQVVKASMKHEGVYTCNADNDLGLEIKSISLTVIPSPNQRQEKQGGWFSNDAWMSDEM</sequence>
<keyword evidence="2" id="KW-0964">Secreted</keyword>
<feature type="chain" id="PRO_5044769859" evidence="6">
    <location>
        <begin position="22"/>
        <end position="289"/>
    </location>
</feature>
<dbReference type="InterPro" id="IPR003598">
    <property type="entry name" value="Ig_sub2"/>
</dbReference>
<dbReference type="InterPro" id="IPR013098">
    <property type="entry name" value="Ig_I-set"/>
</dbReference>
<dbReference type="InterPro" id="IPR000867">
    <property type="entry name" value="IGFBP-like"/>
</dbReference>
<dbReference type="Pfam" id="PF07679">
    <property type="entry name" value="I-set"/>
    <property type="match status" value="1"/>
</dbReference>
<dbReference type="InterPro" id="IPR011390">
    <property type="entry name" value="IGFBP_rP_mac25"/>
</dbReference>
<evidence type="ECO:0000313" key="9">
    <source>
        <dbReference type="EMBL" id="KAL3313856.1"/>
    </source>
</evidence>
<dbReference type="Proteomes" id="UP001626550">
    <property type="component" value="Unassembled WGS sequence"/>
</dbReference>
<proteinExistence type="predicted"/>
<dbReference type="Gene3D" id="3.30.60.30">
    <property type="match status" value="1"/>
</dbReference>
<name>A0ABD2Q570_9PLAT</name>
<dbReference type="InterPro" id="IPR036058">
    <property type="entry name" value="Kazal_dom_sf"/>
</dbReference>
<feature type="domain" description="Ig-like" evidence="7">
    <location>
        <begin position="162"/>
        <end position="263"/>
    </location>
</feature>
<dbReference type="Pfam" id="PF00219">
    <property type="entry name" value="IGFBP"/>
    <property type="match status" value="1"/>
</dbReference>
<gene>
    <name evidence="9" type="primary">KAZALD1</name>
    <name evidence="9" type="ORF">Ciccas_007539</name>
</gene>
<dbReference type="SUPFAM" id="SSF100895">
    <property type="entry name" value="Kazal-type serine protease inhibitors"/>
    <property type="match status" value="1"/>
</dbReference>
<evidence type="ECO:0000256" key="3">
    <source>
        <dbReference type="ARBA" id="ARBA00022729"/>
    </source>
</evidence>
<dbReference type="SMART" id="SM00409">
    <property type="entry name" value="IG"/>
    <property type="match status" value="1"/>
</dbReference>
<evidence type="ECO:0000256" key="6">
    <source>
        <dbReference type="SAM" id="SignalP"/>
    </source>
</evidence>
<evidence type="ECO:0000256" key="2">
    <source>
        <dbReference type="ARBA" id="ARBA00022525"/>
    </source>
</evidence>
<organism evidence="9 10">
    <name type="scientific">Cichlidogyrus casuarinus</name>
    <dbReference type="NCBI Taxonomy" id="1844966"/>
    <lineage>
        <taxon>Eukaryota</taxon>
        <taxon>Metazoa</taxon>
        <taxon>Spiralia</taxon>
        <taxon>Lophotrochozoa</taxon>
        <taxon>Platyhelminthes</taxon>
        <taxon>Monogenea</taxon>
        <taxon>Monopisthocotylea</taxon>
        <taxon>Dactylogyridea</taxon>
        <taxon>Ancyrocephalidae</taxon>
        <taxon>Cichlidogyrus</taxon>
    </lineage>
</organism>
<dbReference type="Gene3D" id="4.10.40.20">
    <property type="match status" value="1"/>
</dbReference>
<evidence type="ECO:0000256" key="5">
    <source>
        <dbReference type="ARBA" id="ARBA00023319"/>
    </source>
</evidence>
<dbReference type="SUPFAM" id="SSF57184">
    <property type="entry name" value="Growth factor receptor domain"/>
    <property type="match status" value="1"/>
</dbReference>
<dbReference type="AlphaFoldDB" id="A0ABD2Q570"/>
<dbReference type="InterPro" id="IPR002350">
    <property type="entry name" value="Kazal_dom"/>
</dbReference>
<feature type="signal peptide" evidence="6">
    <location>
        <begin position="1"/>
        <end position="21"/>
    </location>
</feature>
<dbReference type="InterPro" id="IPR013783">
    <property type="entry name" value="Ig-like_fold"/>
</dbReference>
<evidence type="ECO:0000313" key="10">
    <source>
        <dbReference type="Proteomes" id="UP001626550"/>
    </source>
</evidence>
<dbReference type="GO" id="GO:0005576">
    <property type="term" value="C:extracellular region"/>
    <property type="evidence" value="ECO:0007669"/>
    <property type="project" value="UniProtKB-SubCell"/>
</dbReference>
<dbReference type="SMART" id="SM00121">
    <property type="entry name" value="IB"/>
    <property type="match status" value="1"/>
</dbReference>
<dbReference type="InterPro" id="IPR036179">
    <property type="entry name" value="Ig-like_dom_sf"/>
</dbReference>
<evidence type="ECO:0000259" key="8">
    <source>
        <dbReference type="PROSITE" id="PS51323"/>
    </source>
</evidence>
<feature type="domain" description="IGFBP N-terminal" evidence="8">
    <location>
        <begin position="31"/>
        <end position="121"/>
    </location>
</feature>
<dbReference type="PANTHER" id="PTHR14186">
    <property type="entry name" value="INSULIN-LIKE GROWTH FACTOR BINDING PROTEIN-RELATED"/>
    <property type="match status" value="1"/>
</dbReference>
<keyword evidence="4" id="KW-1015">Disulfide bond</keyword>
<dbReference type="InterPro" id="IPR003599">
    <property type="entry name" value="Ig_sub"/>
</dbReference>
<keyword evidence="5" id="KW-0393">Immunoglobulin domain</keyword>
<dbReference type="PROSITE" id="PS50835">
    <property type="entry name" value="IG_LIKE"/>
    <property type="match status" value="1"/>
</dbReference>
<comment type="caution">
    <text evidence="9">The sequence shown here is derived from an EMBL/GenBank/DDBJ whole genome shotgun (WGS) entry which is preliminary data.</text>
</comment>
<comment type="subcellular location">
    <subcellularLocation>
        <location evidence="1">Secreted</location>
    </subcellularLocation>
</comment>
<dbReference type="SMART" id="SM00408">
    <property type="entry name" value="IGc2"/>
    <property type="match status" value="1"/>
</dbReference>
<keyword evidence="3 6" id="KW-0732">Signal</keyword>